<evidence type="ECO:0000313" key="2">
    <source>
        <dbReference type="Proteomes" id="UP000006859"/>
    </source>
</evidence>
<proteinExistence type="predicted"/>
<name>E0SK12_DICD3</name>
<protein>
    <submittedName>
        <fullName evidence="1">Uncharacterized protein</fullName>
    </submittedName>
</protein>
<keyword evidence="2" id="KW-1185">Reference proteome</keyword>
<reference evidence="1 2" key="1">
    <citation type="journal article" date="2011" name="J. Bacteriol.">
        <title>Genome sequence of the plant-pathogenic bacterium Dickeya dadantii 3937.</title>
        <authorList>
            <person name="Glasner J.D."/>
            <person name="Yang C.H."/>
            <person name="Reverchon S."/>
            <person name="Hugouvieux-Cotte-Pattat N."/>
            <person name="Condemine G."/>
            <person name="Bohin J.P."/>
            <person name="Van Gijsegem F."/>
            <person name="Yang S."/>
            <person name="Franza T."/>
            <person name="Expert D."/>
            <person name="Plunkett G. III"/>
            <person name="San Francisco M.J."/>
            <person name="Charkowski A.O."/>
            <person name="Py B."/>
            <person name="Bell K."/>
            <person name="Rauscher L."/>
            <person name="Rodriguez-Palenzuela P."/>
            <person name="Toussaint A."/>
            <person name="Holeva M.C."/>
            <person name="He S.Y."/>
            <person name="Douet V."/>
            <person name="Boccara M."/>
            <person name="Blanco C."/>
            <person name="Toth I."/>
            <person name="Anderson B.D."/>
            <person name="Biehl B.S."/>
            <person name="Mau B."/>
            <person name="Flynn S.M."/>
            <person name="Barras F."/>
            <person name="Lindeberg M."/>
            <person name="Birch P.R."/>
            <person name="Tsuyumu S."/>
            <person name="Shi X."/>
            <person name="Hibbing M."/>
            <person name="Yap M.N."/>
            <person name="Carpentier M."/>
            <person name="Dassa E."/>
            <person name="Umehara M."/>
            <person name="Kim J.F."/>
            <person name="Rusch M."/>
            <person name="Soni P."/>
            <person name="Mayhew G.F."/>
            <person name="Fouts D.E."/>
            <person name="Gill S.R."/>
            <person name="Blattner F.R."/>
            <person name="Keen N.T."/>
            <person name="Perna N.T."/>
        </authorList>
    </citation>
    <scope>NUCLEOTIDE SEQUENCE [LARGE SCALE GENOMIC DNA]</scope>
    <source>
        <strain evidence="1 2">3937</strain>
    </source>
</reference>
<dbReference type="HOGENOM" id="CLU_2648667_0_0_6"/>
<accession>E0SK12</accession>
<dbReference type="KEGG" id="ddd:Dda3937_04460"/>
<evidence type="ECO:0000313" key="1">
    <source>
        <dbReference type="EMBL" id="ADM96758.1"/>
    </source>
</evidence>
<dbReference type="Proteomes" id="UP000006859">
    <property type="component" value="Chromosome"/>
</dbReference>
<sequence>MMRFDKRNDYASLWRLDNITLYIDKRFVMAGSFIVRSNELHVHQFLFSSEKEPFWAINMATSSIPSRFSFFQSSAF</sequence>
<organism evidence="1 2">
    <name type="scientific">Dickeya dadantii (strain 3937)</name>
    <name type="common">Erwinia chrysanthemi (strain 3937)</name>
    <dbReference type="NCBI Taxonomy" id="198628"/>
    <lineage>
        <taxon>Bacteria</taxon>
        <taxon>Pseudomonadati</taxon>
        <taxon>Pseudomonadota</taxon>
        <taxon>Gammaproteobacteria</taxon>
        <taxon>Enterobacterales</taxon>
        <taxon>Pectobacteriaceae</taxon>
        <taxon>Dickeya</taxon>
    </lineage>
</organism>
<gene>
    <name evidence="1" type="ordered locus">Dda3937_04460</name>
</gene>
<dbReference type="AlphaFoldDB" id="E0SK12"/>
<dbReference type="EMBL" id="CP002038">
    <property type="protein sequence ID" value="ADM96758.1"/>
    <property type="molecule type" value="Genomic_DNA"/>
</dbReference>